<dbReference type="Proteomes" id="UP001293593">
    <property type="component" value="Unassembled WGS sequence"/>
</dbReference>
<feature type="compositionally biased region" description="Polar residues" evidence="1">
    <location>
        <begin position="66"/>
        <end position="76"/>
    </location>
</feature>
<feature type="region of interest" description="Disordered" evidence="1">
    <location>
        <begin position="47"/>
        <end position="76"/>
    </location>
</feature>
<feature type="compositionally biased region" description="Polar residues" evidence="1">
    <location>
        <begin position="243"/>
        <end position="259"/>
    </location>
</feature>
<name>A0AAE1JQQ7_9FABA</name>
<proteinExistence type="predicted"/>
<keyword evidence="2" id="KW-0812">Transmembrane</keyword>
<feature type="region of interest" description="Disordered" evidence="1">
    <location>
        <begin position="378"/>
        <end position="403"/>
    </location>
</feature>
<feature type="compositionally biased region" description="Polar residues" evidence="1">
    <location>
        <begin position="340"/>
        <end position="351"/>
    </location>
</feature>
<feature type="region of interest" description="Disordered" evidence="1">
    <location>
        <begin position="113"/>
        <end position="351"/>
    </location>
</feature>
<gene>
    <name evidence="3" type="ORF">QN277_021681</name>
</gene>
<feature type="compositionally biased region" description="Basic and acidic residues" evidence="1">
    <location>
        <begin position="310"/>
        <end position="324"/>
    </location>
</feature>
<organism evidence="3 4">
    <name type="scientific">Acacia crassicarpa</name>
    <name type="common">northern wattle</name>
    <dbReference type="NCBI Taxonomy" id="499986"/>
    <lineage>
        <taxon>Eukaryota</taxon>
        <taxon>Viridiplantae</taxon>
        <taxon>Streptophyta</taxon>
        <taxon>Embryophyta</taxon>
        <taxon>Tracheophyta</taxon>
        <taxon>Spermatophyta</taxon>
        <taxon>Magnoliopsida</taxon>
        <taxon>eudicotyledons</taxon>
        <taxon>Gunneridae</taxon>
        <taxon>Pentapetalae</taxon>
        <taxon>rosids</taxon>
        <taxon>fabids</taxon>
        <taxon>Fabales</taxon>
        <taxon>Fabaceae</taxon>
        <taxon>Caesalpinioideae</taxon>
        <taxon>mimosoid clade</taxon>
        <taxon>Acacieae</taxon>
        <taxon>Acacia</taxon>
    </lineage>
</organism>
<comment type="caution">
    <text evidence="3">The sequence shown here is derived from an EMBL/GenBank/DDBJ whole genome shotgun (WGS) entry which is preliminary data.</text>
</comment>
<evidence type="ECO:0000313" key="4">
    <source>
        <dbReference type="Proteomes" id="UP001293593"/>
    </source>
</evidence>
<reference evidence="3" key="1">
    <citation type="submission" date="2023-10" db="EMBL/GenBank/DDBJ databases">
        <title>Chromosome-level genome of the transformable northern wattle, Acacia crassicarpa.</title>
        <authorList>
            <person name="Massaro I."/>
            <person name="Sinha N.R."/>
            <person name="Poethig S."/>
            <person name="Leichty A.R."/>
        </authorList>
    </citation>
    <scope>NUCLEOTIDE SEQUENCE</scope>
    <source>
        <strain evidence="3">Acra3RX</strain>
        <tissue evidence="3">Leaf</tissue>
    </source>
</reference>
<feature type="compositionally biased region" description="Polar residues" evidence="1">
    <location>
        <begin position="387"/>
        <end position="403"/>
    </location>
</feature>
<keyword evidence="2" id="KW-0472">Membrane</keyword>
<feature type="compositionally biased region" description="Polar residues" evidence="1">
    <location>
        <begin position="209"/>
        <end position="222"/>
    </location>
</feature>
<evidence type="ECO:0000313" key="3">
    <source>
        <dbReference type="EMBL" id="KAK4273241.1"/>
    </source>
</evidence>
<evidence type="ECO:0000256" key="2">
    <source>
        <dbReference type="SAM" id="Phobius"/>
    </source>
</evidence>
<feature type="transmembrane region" description="Helical" evidence="2">
    <location>
        <begin position="21"/>
        <end position="43"/>
    </location>
</feature>
<protein>
    <submittedName>
        <fullName evidence="3">Uncharacterized protein</fullName>
    </submittedName>
</protein>
<feature type="compositionally biased region" description="Acidic residues" evidence="1">
    <location>
        <begin position="189"/>
        <end position="199"/>
    </location>
</feature>
<evidence type="ECO:0000256" key="1">
    <source>
        <dbReference type="SAM" id="MobiDB-lite"/>
    </source>
</evidence>
<feature type="compositionally biased region" description="Acidic residues" evidence="1">
    <location>
        <begin position="148"/>
        <end position="166"/>
    </location>
</feature>
<keyword evidence="2" id="KW-1133">Transmembrane helix</keyword>
<sequence>MEAHQTQRITNKEQRNKTAPIAGLLVFGGALAVTGVIAIASFATKRSKAKPPPHEPQQSECDHPSVQHSSTNHDNACYTTSYTAKDQVLSCESLPSQTSILEDKPDLKVETYVEEDSTTSLHQEIVLSDDSPPESTASFNDNETGLEGQEESSADSPCLEELDQSEPQEPLKSVEINEGQHDNDSAATETEDDIVEEDNSVGFERSENSSEATGRTSLNSSEAVIWPAELIEEEPQQVKGQMANEQSESEGTAESNISGTDDKSHSGANVFEFSGYPGNDKVMASAKASPPEEVDQSEPQEPLKSVEINEGQHDNDSATTKTEDDIVEEDDGVGFERSENSSGATGMTSLNSSEAAIWPAELIEEEPQQVKGQMANEQSEAKGTAELNISRTDNKSHSGANVSEFSGCAGNDKVMASAKASSSEKPNLYAALNNHLTIFEFKTWTILLLLFAILLLVLLTHRNGMSGSLTVAIL</sequence>
<dbReference type="EMBL" id="JAWXYG010000005">
    <property type="protein sequence ID" value="KAK4273241.1"/>
    <property type="molecule type" value="Genomic_DNA"/>
</dbReference>
<accession>A0AAE1JQQ7</accession>
<feature type="transmembrane region" description="Helical" evidence="2">
    <location>
        <begin position="441"/>
        <end position="459"/>
    </location>
</feature>
<dbReference type="AlphaFoldDB" id="A0AAE1JQQ7"/>
<feature type="compositionally biased region" description="Polar residues" evidence="1">
    <location>
        <begin position="133"/>
        <end position="143"/>
    </location>
</feature>
<keyword evidence="4" id="KW-1185">Reference proteome</keyword>